<keyword evidence="4 5" id="KW-0560">Oxidoreductase</keyword>
<evidence type="ECO:0000313" key="8">
    <source>
        <dbReference type="Proteomes" id="UP001523369"/>
    </source>
</evidence>
<dbReference type="Pfam" id="PF01014">
    <property type="entry name" value="Uricase"/>
    <property type="match status" value="2"/>
</dbReference>
<comment type="function">
    <text evidence="5 6">Catalyzes the oxidation of uric acid to 5-hydroxyisourate, which is further processed to form (S)-allantoin.</text>
</comment>
<dbReference type="PIRSF" id="PIRSF000241">
    <property type="entry name" value="Urate_oxidase"/>
    <property type="match status" value="1"/>
</dbReference>
<dbReference type="Proteomes" id="UP001523369">
    <property type="component" value="Unassembled WGS sequence"/>
</dbReference>
<evidence type="ECO:0000256" key="1">
    <source>
        <dbReference type="ARBA" id="ARBA00004831"/>
    </source>
</evidence>
<dbReference type="PRINTS" id="PR00093">
    <property type="entry name" value="URICASE"/>
</dbReference>
<keyword evidence="3 5" id="KW-0659">Purine metabolism</keyword>
<dbReference type="PANTHER" id="PTHR42874:SF1">
    <property type="entry name" value="URICASE"/>
    <property type="match status" value="1"/>
</dbReference>
<evidence type="ECO:0000256" key="2">
    <source>
        <dbReference type="ARBA" id="ARBA00009760"/>
    </source>
</evidence>
<dbReference type="EC" id="1.7.3.3" evidence="5 6"/>
<accession>A0ABT1DQE8</accession>
<dbReference type="PANTHER" id="PTHR42874">
    <property type="entry name" value="URICASE"/>
    <property type="match status" value="1"/>
</dbReference>
<evidence type="ECO:0000256" key="5">
    <source>
        <dbReference type="PIRNR" id="PIRNR000241"/>
    </source>
</evidence>
<evidence type="ECO:0000256" key="6">
    <source>
        <dbReference type="RuleBase" id="RU004455"/>
    </source>
</evidence>
<proteinExistence type="inferred from homology"/>
<dbReference type="RefSeq" id="WP_253239139.1">
    <property type="nucleotide sequence ID" value="NZ_JAMYJR010000023.1"/>
</dbReference>
<comment type="catalytic activity">
    <reaction evidence="5 6">
        <text>urate + O2 + H2O = 5-hydroxyisourate + H2O2</text>
        <dbReference type="Rhea" id="RHEA:21368"/>
        <dbReference type="ChEBI" id="CHEBI:15377"/>
        <dbReference type="ChEBI" id="CHEBI:15379"/>
        <dbReference type="ChEBI" id="CHEBI:16240"/>
        <dbReference type="ChEBI" id="CHEBI:17775"/>
        <dbReference type="ChEBI" id="CHEBI:18072"/>
        <dbReference type="EC" id="1.7.3.3"/>
    </reaction>
</comment>
<reference evidence="7 8" key="1">
    <citation type="submission" date="2022-06" db="EMBL/GenBank/DDBJ databases">
        <title>New Species of the Genus Actinoplanes, ActinopZanes ferrugineus.</title>
        <authorList>
            <person name="Ding P."/>
        </authorList>
    </citation>
    <scope>NUCLEOTIDE SEQUENCE [LARGE SCALE GENOMIC DNA]</scope>
    <source>
        <strain evidence="7 8">TRM88003</strain>
    </source>
</reference>
<evidence type="ECO:0000256" key="3">
    <source>
        <dbReference type="ARBA" id="ARBA00022631"/>
    </source>
</evidence>
<dbReference type="InterPro" id="IPR002042">
    <property type="entry name" value="Uricase"/>
</dbReference>
<name>A0ABT1DQE8_9ACTN</name>
<sequence length="286" mass="31635">MAIVLGENRYGKAEVRLVRVSRDGETHTLADLNVSVALSGDLAATHLTGDNAGVLPTDTMKNTVYAFAKEPGVGEPEEFALLLARHFVETHTQIRAARVGIESFGWERLGPHSFRRQGDHTRTAEVTVTVEQTQVVSGVSGLTLLNATDSEFHGYAQDRYTTLPETTDRILATAVDARWRHLRDDTDWAKSFPAAVEALTGAFVDTYSYSLQQTLYAMGSRVLTELPEVAEIRLALPNKHHYLVDLSPFELSNHNEVFIAGDRPYGLIEGTVTRDDVPPAITEWYP</sequence>
<evidence type="ECO:0000313" key="7">
    <source>
        <dbReference type="EMBL" id="MCO8273050.1"/>
    </source>
</evidence>
<evidence type="ECO:0000256" key="4">
    <source>
        <dbReference type="ARBA" id="ARBA00023002"/>
    </source>
</evidence>
<organism evidence="7 8">
    <name type="scientific">Paractinoplanes aksuensis</name>
    <dbReference type="NCBI Taxonomy" id="2939490"/>
    <lineage>
        <taxon>Bacteria</taxon>
        <taxon>Bacillati</taxon>
        <taxon>Actinomycetota</taxon>
        <taxon>Actinomycetes</taxon>
        <taxon>Micromonosporales</taxon>
        <taxon>Micromonosporaceae</taxon>
        <taxon>Paractinoplanes</taxon>
    </lineage>
</organism>
<comment type="caution">
    <text evidence="7">The sequence shown here is derived from an EMBL/GenBank/DDBJ whole genome shotgun (WGS) entry which is preliminary data.</text>
</comment>
<keyword evidence="8" id="KW-1185">Reference proteome</keyword>
<dbReference type="NCBIfam" id="TIGR03383">
    <property type="entry name" value="urate_oxi"/>
    <property type="match status" value="1"/>
</dbReference>
<protein>
    <recommendedName>
        <fullName evidence="5 6">Uricase</fullName>
        <ecNumber evidence="5 6">1.7.3.3</ecNumber>
    </recommendedName>
    <alternativeName>
        <fullName evidence="5">Urate oxidase</fullName>
    </alternativeName>
</protein>
<dbReference type="Gene3D" id="3.10.270.10">
    <property type="entry name" value="Urate Oxidase"/>
    <property type="match status" value="1"/>
</dbReference>
<dbReference type="SUPFAM" id="SSF55620">
    <property type="entry name" value="Tetrahydrobiopterin biosynthesis enzymes-like"/>
    <property type="match status" value="2"/>
</dbReference>
<gene>
    <name evidence="7" type="primary">pucL</name>
    <name evidence="7" type="ORF">M1L60_20865</name>
</gene>
<comment type="similarity">
    <text evidence="2 5 6">Belongs to the uricase family.</text>
</comment>
<dbReference type="EMBL" id="JAMYJR010000023">
    <property type="protein sequence ID" value="MCO8273050.1"/>
    <property type="molecule type" value="Genomic_DNA"/>
</dbReference>
<comment type="pathway">
    <text evidence="1 5">Purine metabolism; urate degradation; (S)-allantoin from urate: step 1/3.</text>
</comment>